<evidence type="ECO:0000256" key="1">
    <source>
        <dbReference type="SAM" id="Phobius"/>
    </source>
</evidence>
<protein>
    <recommendedName>
        <fullName evidence="4">TM2 domain-containing protein</fullName>
    </recommendedName>
</protein>
<name>A0ABW5E6G0_9BACT</name>
<evidence type="ECO:0000313" key="3">
    <source>
        <dbReference type="Proteomes" id="UP001597297"/>
    </source>
</evidence>
<keyword evidence="1" id="KW-0812">Transmembrane</keyword>
<feature type="transmembrane region" description="Helical" evidence="1">
    <location>
        <begin position="65"/>
        <end position="85"/>
    </location>
</feature>
<sequence length="103" mass="11376">MNTLNEINEAWNRADRDKLAAFLSVIPGLGHLYKHNYLAGFGILILGNLFVAFVTAWLALATFGLALVIVPAVYICGVAACAYSVEDRHGKHELLHPWRVNTK</sequence>
<dbReference type="Proteomes" id="UP001597297">
    <property type="component" value="Unassembled WGS sequence"/>
</dbReference>
<keyword evidence="1" id="KW-1133">Transmembrane helix</keyword>
<evidence type="ECO:0008006" key="4">
    <source>
        <dbReference type="Google" id="ProtNLM"/>
    </source>
</evidence>
<dbReference type="RefSeq" id="WP_377092998.1">
    <property type="nucleotide sequence ID" value="NZ_JBHSJM010000001.1"/>
</dbReference>
<feature type="transmembrane region" description="Helical" evidence="1">
    <location>
        <begin position="37"/>
        <end position="59"/>
    </location>
</feature>
<evidence type="ECO:0000313" key="2">
    <source>
        <dbReference type="EMBL" id="MFD2276520.1"/>
    </source>
</evidence>
<proteinExistence type="predicted"/>
<keyword evidence="1" id="KW-0472">Membrane</keyword>
<keyword evidence="3" id="KW-1185">Reference proteome</keyword>
<accession>A0ABW5E6G0</accession>
<organism evidence="2 3">
    <name type="scientific">Rubritalea spongiae</name>
    <dbReference type="NCBI Taxonomy" id="430797"/>
    <lineage>
        <taxon>Bacteria</taxon>
        <taxon>Pseudomonadati</taxon>
        <taxon>Verrucomicrobiota</taxon>
        <taxon>Verrucomicrobiia</taxon>
        <taxon>Verrucomicrobiales</taxon>
        <taxon>Rubritaleaceae</taxon>
        <taxon>Rubritalea</taxon>
    </lineage>
</organism>
<comment type="caution">
    <text evidence="2">The sequence shown here is derived from an EMBL/GenBank/DDBJ whole genome shotgun (WGS) entry which is preliminary data.</text>
</comment>
<reference evidence="3" key="1">
    <citation type="journal article" date="2019" name="Int. J. Syst. Evol. Microbiol.">
        <title>The Global Catalogue of Microorganisms (GCM) 10K type strain sequencing project: providing services to taxonomists for standard genome sequencing and annotation.</title>
        <authorList>
            <consortium name="The Broad Institute Genomics Platform"/>
            <consortium name="The Broad Institute Genome Sequencing Center for Infectious Disease"/>
            <person name="Wu L."/>
            <person name="Ma J."/>
        </authorList>
    </citation>
    <scope>NUCLEOTIDE SEQUENCE [LARGE SCALE GENOMIC DNA]</scope>
    <source>
        <strain evidence="3">JCM 16545</strain>
    </source>
</reference>
<gene>
    <name evidence="2" type="ORF">ACFSQZ_08585</name>
</gene>
<dbReference type="EMBL" id="JBHUJC010000025">
    <property type="protein sequence ID" value="MFD2276520.1"/>
    <property type="molecule type" value="Genomic_DNA"/>
</dbReference>